<evidence type="ECO:0000313" key="3">
    <source>
        <dbReference type="Proteomes" id="UP000198953"/>
    </source>
</evidence>
<feature type="domain" description="Beta-lactamase-related" evidence="1">
    <location>
        <begin position="8"/>
        <end position="305"/>
    </location>
</feature>
<reference evidence="2 3" key="1">
    <citation type="submission" date="2016-10" db="EMBL/GenBank/DDBJ databases">
        <authorList>
            <person name="de Groot N.N."/>
        </authorList>
    </citation>
    <scope>NUCLEOTIDE SEQUENCE [LARGE SCALE GENOMIC DNA]</scope>
    <source>
        <strain evidence="2 3">DSM 43357</strain>
    </source>
</reference>
<dbReference type="Gene3D" id="3.40.710.10">
    <property type="entry name" value="DD-peptidase/beta-lactamase superfamily"/>
    <property type="match status" value="1"/>
</dbReference>
<dbReference type="EMBL" id="FOBF01000004">
    <property type="protein sequence ID" value="SEL28294.1"/>
    <property type="molecule type" value="Genomic_DNA"/>
</dbReference>
<dbReference type="PANTHER" id="PTHR46825">
    <property type="entry name" value="D-ALANYL-D-ALANINE-CARBOXYPEPTIDASE/ENDOPEPTIDASE AMPH"/>
    <property type="match status" value="1"/>
</dbReference>
<dbReference type="Pfam" id="PF00144">
    <property type="entry name" value="Beta-lactamase"/>
    <property type="match status" value="1"/>
</dbReference>
<proteinExistence type="predicted"/>
<organism evidence="2 3">
    <name type="scientific">Nonomuraea pusilla</name>
    <dbReference type="NCBI Taxonomy" id="46177"/>
    <lineage>
        <taxon>Bacteria</taxon>
        <taxon>Bacillati</taxon>
        <taxon>Actinomycetota</taxon>
        <taxon>Actinomycetes</taxon>
        <taxon>Streptosporangiales</taxon>
        <taxon>Streptosporangiaceae</taxon>
        <taxon>Nonomuraea</taxon>
    </lineage>
</organism>
<evidence type="ECO:0000313" key="2">
    <source>
        <dbReference type="EMBL" id="SEL28294.1"/>
    </source>
</evidence>
<dbReference type="OrthoDB" id="262125at2"/>
<dbReference type="InterPro" id="IPR050491">
    <property type="entry name" value="AmpC-like"/>
</dbReference>
<dbReference type="PANTHER" id="PTHR46825:SF8">
    <property type="entry name" value="BETA-LACTAMASE-RELATED"/>
    <property type="match status" value="1"/>
</dbReference>
<dbReference type="AlphaFoldDB" id="A0A1H7NYF9"/>
<dbReference type="RefSeq" id="WP_055503020.1">
    <property type="nucleotide sequence ID" value="NZ_BBZG01000001.1"/>
</dbReference>
<name>A0A1H7NYF9_9ACTN</name>
<dbReference type="SUPFAM" id="SSF56601">
    <property type="entry name" value="beta-lactamase/transpeptidase-like"/>
    <property type="match status" value="1"/>
</dbReference>
<dbReference type="STRING" id="46177.SAMN05660976_02203"/>
<accession>A0A1H7NYF9</accession>
<dbReference type="InterPro" id="IPR012338">
    <property type="entry name" value="Beta-lactam/transpept-like"/>
</dbReference>
<evidence type="ECO:0000259" key="1">
    <source>
        <dbReference type="Pfam" id="PF00144"/>
    </source>
</evidence>
<sequence>MTLAEQLARLAETHEVPGAAVAVLADGAVRTASAGVLSTRTGHPVTDDALFQIGSITKVWTATLVMDLLPDLDAEVRGYLPGFRPGVTVRHLLCHTSGLEGDVYDDFGPGDDALERYVAALDRIAPQVFPPGELFSYCNTGYCVLGRIAEVVTGRSWEALVAERLAAPLGLRVAASAEQAILGSPAIGHADGEPVPVWSLPRSNAPAGASLAMSARDLVAFAGAHLDGRVGPWAARMRVPQADVPPGAGQRGRWWALGWEVFDWPGGPVIGHDGDTVGQTAFLRAVPHRGVAVALLTNGGRPRALFQELAAPLLDRLAGVTMPAPARPPAEPVAADPARFEGRYASAAIAVEVRKDGGEFEVTMSDDEDSETFRAVPLDPGTLVAVEARDGAHTSIAFVGDAGGGRARYLHLGRALPRRDG</sequence>
<keyword evidence="3" id="KW-1185">Reference proteome</keyword>
<dbReference type="Proteomes" id="UP000198953">
    <property type="component" value="Unassembled WGS sequence"/>
</dbReference>
<gene>
    <name evidence="2" type="ORF">SAMN05660976_02203</name>
</gene>
<protein>
    <submittedName>
        <fullName evidence="2">CubicO group peptidase, beta-lactamase class C family</fullName>
    </submittedName>
</protein>
<dbReference type="InterPro" id="IPR001466">
    <property type="entry name" value="Beta-lactam-related"/>
</dbReference>